<evidence type="ECO:0000256" key="2">
    <source>
        <dbReference type="ARBA" id="ARBA00023125"/>
    </source>
</evidence>
<feature type="DNA-binding region" description="H-T-H motif" evidence="4">
    <location>
        <begin position="33"/>
        <end position="52"/>
    </location>
</feature>
<dbReference type="EMBL" id="JAAGXA010000004">
    <property type="protein sequence ID" value="NEN78066.1"/>
    <property type="molecule type" value="Genomic_DNA"/>
</dbReference>
<evidence type="ECO:0000256" key="3">
    <source>
        <dbReference type="ARBA" id="ARBA00023163"/>
    </source>
</evidence>
<sequence>MSRPEAQRADGRRSREAILEAAERLLLAGEGLSVSGLAREAGLTRATFYRHFSGTEAVLDALTRSIADTVLPQLLDGLADLPLYDALDRLAQEVVAVAEAYRHVLVSQPHSIEDLARLVVPDEPIASFLADRRAAGELVSDLSDEWLARCVRALCLVAITDGRTGNVVAGELAGAMQRLMR</sequence>
<dbReference type="Pfam" id="PF00440">
    <property type="entry name" value="TetR_N"/>
    <property type="match status" value="1"/>
</dbReference>
<proteinExistence type="predicted"/>
<dbReference type="InterPro" id="IPR050109">
    <property type="entry name" value="HTH-type_TetR-like_transc_reg"/>
</dbReference>
<comment type="caution">
    <text evidence="6">The sequence shown here is derived from an EMBL/GenBank/DDBJ whole genome shotgun (WGS) entry which is preliminary data.</text>
</comment>
<feature type="domain" description="HTH tetR-type" evidence="5">
    <location>
        <begin position="12"/>
        <end position="70"/>
    </location>
</feature>
<dbReference type="GO" id="GO:0000976">
    <property type="term" value="F:transcription cis-regulatory region binding"/>
    <property type="evidence" value="ECO:0007669"/>
    <property type="project" value="TreeGrafter"/>
</dbReference>
<protein>
    <submittedName>
        <fullName evidence="6">TetR/AcrR family transcriptional regulator</fullName>
    </submittedName>
</protein>
<gene>
    <name evidence="6" type="ORF">G3T38_07230</name>
</gene>
<dbReference type="InterPro" id="IPR001647">
    <property type="entry name" value="HTH_TetR"/>
</dbReference>
<reference evidence="6 7" key="1">
    <citation type="journal article" date="2014" name="Int. J. Syst. Evol. Microbiol.">
        <title>Nocardioides zeae sp. nov., isolated from the stem of Zea mays.</title>
        <authorList>
            <person name="Glaeser S.P."/>
            <person name="McInroy J.A."/>
            <person name="Busse H.J."/>
            <person name="Kampfer P."/>
        </authorList>
    </citation>
    <scope>NUCLEOTIDE SEQUENCE [LARGE SCALE GENOMIC DNA]</scope>
    <source>
        <strain evidence="6 7">JCM 30728</strain>
    </source>
</reference>
<evidence type="ECO:0000256" key="4">
    <source>
        <dbReference type="PROSITE-ProRule" id="PRU00335"/>
    </source>
</evidence>
<dbReference type="RefSeq" id="WP_163771447.1">
    <property type="nucleotide sequence ID" value="NZ_JAAGXA010000004.1"/>
</dbReference>
<evidence type="ECO:0000256" key="1">
    <source>
        <dbReference type="ARBA" id="ARBA00023015"/>
    </source>
</evidence>
<keyword evidence="1" id="KW-0805">Transcription regulation</keyword>
<evidence type="ECO:0000313" key="7">
    <source>
        <dbReference type="Proteomes" id="UP000468687"/>
    </source>
</evidence>
<dbReference type="PROSITE" id="PS50977">
    <property type="entry name" value="HTH_TETR_2"/>
    <property type="match status" value="1"/>
</dbReference>
<evidence type="ECO:0000313" key="6">
    <source>
        <dbReference type="EMBL" id="NEN78066.1"/>
    </source>
</evidence>
<accession>A0A6P0HHP4</accession>
<dbReference type="Proteomes" id="UP000468687">
    <property type="component" value="Unassembled WGS sequence"/>
</dbReference>
<dbReference type="AlphaFoldDB" id="A0A6P0HHP4"/>
<name>A0A6P0HHP4_9ACTN</name>
<dbReference type="GO" id="GO:0003700">
    <property type="term" value="F:DNA-binding transcription factor activity"/>
    <property type="evidence" value="ECO:0007669"/>
    <property type="project" value="TreeGrafter"/>
</dbReference>
<keyword evidence="2 4" id="KW-0238">DNA-binding</keyword>
<dbReference type="InterPro" id="IPR009057">
    <property type="entry name" value="Homeodomain-like_sf"/>
</dbReference>
<dbReference type="PANTHER" id="PTHR30055:SF234">
    <property type="entry name" value="HTH-TYPE TRANSCRIPTIONAL REGULATOR BETI"/>
    <property type="match status" value="1"/>
</dbReference>
<organism evidence="6 7">
    <name type="scientific">Nocardioides zeae</name>
    <dbReference type="NCBI Taxonomy" id="1457234"/>
    <lineage>
        <taxon>Bacteria</taxon>
        <taxon>Bacillati</taxon>
        <taxon>Actinomycetota</taxon>
        <taxon>Actinomycetes</taxon>
        <taxon>Propionibacteriales</taxon>
        <taxon>Nocardioidaceae</taxon>
        <taxon>Nocardioides</taxon>
    </lineage>
</organism>
<dbReference type="Gene3D" id="1.10.357.10">
    <property type="entry name" value="Tetracycline Repressor, domain 2"/>
    <property type="match status" value="1"/>
</dbReference>
<keyword evidence="7" id="KW-1185">Reference proteome</keyword>
<evidence type="ECO:0000259" key="5">
    <source>
        <dbReference type="PROSITE" id="PS50977"/>
    </source>
</evidence>
<dbReference type="PANTHER" id="PTHR30055">
    <property type="entry name" value="HTH-TYPE TRANSCRIPTIONAL REGULATOR RUTR"/>
    <property type="match status" value="1"/>
</dbReference>
<dbReference type="SUPFAM" id="SSF46689">
    <property type="entry name" value="Homeodomain-like"/>
    <property type="match status" value="1"/>
</dbReference>
<keyword evidence="3" id="KW-0804">Transcription</keyword>